<dbReference type="EMBL" id="ML170242">
    <property type="protein sequence ID" value="TDL16482.1"/>
    <property type="molecule type" value="Genomic_DNA"/>
</dbReference>
<dbReference type="STRING" id="50990.A0A4Y7PNR1"/>
<accession>A0A4Y7PNR1</accession>
<reference evidence="1 2" key="1">
    <citation type="submission" date="2018-06" db="EMBL/GenBank/DDBJ databases">
        <title>A transcriptomic atlas of mushroom development highlights an independent origin of complex multicellularity.</title>
        <authorList>
            <consortium name="DOE Joint Genome Institute"/>
            <person name="Krizsan K."/>
            <person name="Almasi E."/>
            <person name="Merenyi Z."/>
            <person name="Sahu N."/>
            <person name="Viragh M."/>
            <person name="Koszo T."/>
            <person name="Mondo S."/>
            <person name="Kiss B."/>
            <person name="Balint B."/>
            <person name="Kues U."/>
            <person name="Barry K."/>
            <person name="Hegedus J.C."/>
            <person name="Henrissat B."/>
            <person name="Johnson J."/>
            <person name="Lipzen A."/>
            <person name="Ohm R."/>
            <person name="Nagy I."/>
            <person name="Pangilinan J."/>
            <person name="Yan J."/>
            <person name="Xiong Y."/>
            <person name="Grigoriev I.V."/>
            <person name="Hibbett D.S."/>
            <person name="Nagy L.G."/>
        </authorList>
    </citation>
    <scope>NUCLEOTIDE SEQUENCE [LARGE SCALE GENOMIC DNA]</scope>
    <source>
        <strain evidence="1 2">SZMC22713</strain>
    </source>
</reference>
<evidence type="ECO:0000313" key="1">
    <source>
        <dbReference type="EMBL" id="TDL16482.1"/>
    </source>
</evidence>
<protein>
    <recommendedName>
        <fullName evidence="3">Aminoglycoside phosphotransferase domain-containing protein</fullName>
    </recommendedName>
</protein>
<evidence type="ECO:0000313" key="2">
    <source>
        <dbReference type="Proteomes" id="UP000294933"/>
    </source>
</evidence>
<dbReference type="VEuPathDB" id="FungiDB:BD410DRAFT_902013"/>
<gene>
    <name evidence="1" type="ORF">BD410DRAFT_902013</name>
</gene>
<dbReference type="Proteomes" id="UP000294933">
    <property type="component" value="Unassembled WGS sequence"/>
</dbReference>
<dbReference type="InterPro" id="IPR011009">
    <property type="entry name" value="Kinase-like_dom_sf"/>
</dbReference>
<evidence type="ECO:0008006" key="3">
    <source>
        <dbReference type="Google" id="ProtNLM"/>
    </source>
</evidence>
<keyword evidence="2" id="KW-1185">Reference proteome</keyword>
<dbReference type="AlphaFoldDB" id="A0A4Y7PNR1"/>
<dbReference type="SUPFAM" id="SSF56112">
    <property type="entry name" value="Protein kinase-like (PK-like)"/>
    <property type="match status" value="1"/>
</dbReference>
<proteinExistence type="predicted"/>
<sequence>MSSITPSDRQAIVSLCEKHHDTYHRKSDFRQCITYKSYFIKYDSHKSLRFQYETQKYIYNMTLNDPHAPRVPEVIDYFVVDGRMAYLVMEFIDATSPADDAYEKVAAAVQWLSEVQVPPDVVIGSVGGGPASHKLFKDHEAPLLFSSKHALEAYMNRALEWLPRPLSPDIHKPAPINFTTDKLFFTQSDMDKSNFMLDKNGKVCMIDFEAVVVLPESLACYTLHATWDPFVRKVGECLDWTQSPNRKSMGRAGEILHMSSDRTLGLDKDGHFRASS</sequence>
<organism evidence="1 2">
    <name type="scientific">Rickenella mellea</name>
    <dbReference type="NCBI Taxonomy" id="50990"/>
    <lineage>
        <taxon>Eukaryota</taxon>
        <taxon>Fungi</taxon>
        <taxon>Dikarya</taxon>
        <taxon>Basidiomycota</taxon>
        <taxon>Agaricomycotina</taxon>
        <taxon>Agaricomycetes</taxon>
        <taxon>Hymenochaetales</taxon>
        <taxon>Rickenellaceae</taxon>
        <taxon>Rickenella</taxon>
    </lineage>
</organism>
<name>A0A4Y7PNR1_9AGAM</name>
<dbReference type="OrthoDB" id="3250044at2759"/>